<dbReference type="EMBL" id="JAPDDP010000008">
    <property type="protein sequence ID" value="MDA0179968.1"/>
    <property type="molecule type" value="Genomic_DNA"/>
</dbReference>
<dbReference type="InterPro" id="IPR005651">
    <property type="entry name" value="Trm112-like"/>
</dbReference>
<sequence length="305" mass="33373">MTEELDALREARSAYAEGRNVMRLFRDRDPAARNSSDAVLISYDLQSGSYRQALEDPEHRERVERYWGGVARVLNDYATDSMLEAGCGEATTLLPVLSRLDAPPARVAAFDLAWSRIAHARAHAHEFDVPTPELFVGDLFAMPVRDGAFDLVWTSHALEPNGGREREALTELARVAREWIVLFEPSYELGSAGTREHIEEHGYVRGLPATAEALGLEVVRHELLPETASPVNETQVLVLRKPHAPAASSADWHACPRCRGELQALKGALFCAADGLVYPLVDGIPVLSPQNGIVASSFAEDLTAG</sequence>
<name>A0A9X3N5C8_9ACTN</name>
<reference evidence="2" key="1">
    <citation type="submission" date="2022-10" db="EMBL/GenBank/DDBJ databases">
        <title>The WGS of Solirubrobacter phytolaccae KCTC 29190.</title>
        <authorList>
            <person name="Jiang Z."/>
        </authorList>
    </citation>
    <scope>NUCLEOTIDE SEQUENCE</scope>
    <source>
        <strain evidence="2">KCTC 29190</strain>
    </source>
</reference>
<keyword evidence="2" id="KW-0489">Methyltransferase</keyword>
<dbReference type="SUPFAM" id="SSF158997">
    <property type="entry name" value="Trm112p-like"/>
    <property type="match status" value="1"/>
</dbReference>
<accession>A0A9X3N5C8</accession>
<dbReference type="Pfam" id="PF13649">
    <property type="entry name" value="Methyltransf_25"/>
    <property type="match status" value="1"/>
</dbReference>
<evidence type="ECO:0000313" key="2">
    <source>
        <dbReference type="EMBL" id="MDA0179968.1"/>
    </source>
</evidence>
<dbReference type="CDD" id="cd02440">
    <property type="entry name" value="AdoMet_MTases"/>
    <property type="match status" value="1"/>
</dbReference>
<dbReference type="Gene3D" id="2.20.25.10">
    <property type="match status" value="1"/>
</dbReference>
<evidence type="ECO:0000259" key="1">
    <source>
        <dbReference type="Pfam" id="PF13649"/>
    </source>
</evidence>
<dbReference type="Proteomes" id="UP001147653">
    <property type="component" value="Unassembled WGS sequence"/>
</dbReference>
<dbReference type="SUPFAM" id="SSF53335">
    <property type="entry name" value="S-adenosyl-L-methionine-dependent methyltransferases"/>
    <property type="match status" value="1"/>
</dbReference>
<dbReference type="InterPro" id="IPR029063">
    <property type="entry name" value="SAM-dependent_MTases_sf"/>
</dbReference>
<dbReference type="Pfam" id="PF03966">
    <property type="entry name" value="Trm112p"/>
    <property type="match status" value="1"/>
</dbReference>
<feature type="domain" description="Methyltransferase" evidence="1">
    <location>
        <begin position="83"/>
        <end position="177"/>
    </location>
</feature>
<dbReference type="GO" id="GO:0032259">
    <property type="term" value="P:methylation"/>
    <property type="evidence" value="ECO:0007669"/>
    <property type="project" value="UniProtKB-KW"/>
</dbReference>
<evidence type="ECO:0000313" key="3">
    <source>
        <dbReference type="Proteomes" id="UP001147653"/>
    </source>
</evidence>
<dbReference type="RefSeq" id="WP_270024279.1">
    <property type="nucleotide sequence ID" value="NZ_JAPDDP010000008.1"/>
</dbReference>
<organism evidence="2 3">
    <name type="scientific">Solirubrobacter phytolaccae</name>
    <dbReference type="NCBI Taxonomy" id="1404360"/>
    <lineage>
        <taxon>Bacteria</taxon>
        <taxon>Bacillati</taxon>
        <taxon>Actinomycetota</taxon>
        <taxon>Thermoleophilia</taxon>
        <taxon>Solirubrobacterales</taxon>
        <taxon>Solirubrobacteraceae</taxon>
        <taxon>Solirubrobacter</taxon>
    </lineage>
</organism>
<dbReference type="InterPro" id="IPR041698">
    <property type="entry name" value="Methyltransf_25"/>
</dbReference>
<dbReference type="Gene3D" id="3.40.50.150">
    <property type="entry name" value="Vaccinia Virus protein VP39"/>
    <property type="match status" value="1"/>
</dbReference>
<keyword evidence="2" id="KW-0808">Transferase</keyword>
<comment type="caution">
    <text evidence="2">The sequence shown here is derived from an EMBL/GenBank/DDBJ whole genome shotgun (WGS) entry which is preliminary data.</text>
</comment>
<dbReference type="AlphaFoldDB" id="A0A9X3N5C8"/>
<proteinExistence type="predicted"/>
<gene>
    <name evidence="2" type="ORF">OJ997_06655</name>
</gene>
<keyword evidence="3" id="KW-1185">Reference proteome</keyword>
<dbReference type="GO" id="GO:0008168">
    <property type="term" value="F:methyltransferase activity"/>
    <property type="evidence" value="ECO:0007669"/>
    <property type="project" value="UniProtKB-KW"/>
</dbReference>
<protein>
    <submittedName>
        <fullName evidence="2">Methyltransferase domain-containing protein</fullName>
    </submittedName>
</protein>